<dbReference type="AlphaFoldDB" id="A0A936TEQ3"/>
<reference evidence="1 2" key="1">
    <citation type="submission" date="2020-10" db="EMBL/GenBank/DDBJ databases">
        <title>Connecting structure to function with the recovery of over 1000 high-quality activated sludge metagenome-assembled genomes encoding full-length rRNA genes using long-read sequencing.</title>
        <authorList>
            <person name="Singleton C.M."/>
            <person name="Petriglieri F."/>
            <person name="Kristensen J.M."/>
            <person name="Kirkegaard R.H."/>
            <person name="Michaelsen T.Y."/>
            <person name="Andersen M.H."/>
            <person name="Karst S.M."/>
            <person name="Dueholm M.S."/>
            <person name="Nielsen P.H."/>
            <person name="Albertsen M."/>
        </authorList>
    </citation>
    <scope>NUCLEOTIDE SEQUENCE [LARGE SCALE GENOMIC DNA]</scope>
    <source>
        <strain evidence="1">Lyne_18-Q3-R50-59_MAXAC.006</strain>
    </source>
</reference>
<proteinExistence type="predicted"/>
<name>A0A936TEQ3_9ACTN</name>
<accession>A0A936TEQ3</accession>
<protein>
    <submittedName>
        <fullName evidence="1">Uncharacterized protein</fullName>
    </submittedName>
</protein>
<evidence type="ECO:0000313" key="1">
    <source>
        <dbReference type="EMBL" id="MBK9296939.1"/>
    </source>
</evidence>
<comment type="caution">
    <text evidence="1">The sequence shown here is derived from an EMBL/GenBank/DDBJ whole genome shotgun (WGS) entry which is preliminary data.</text>
</comment>
<dbReference type="EMBL" id="JADJZA010000006">
    <property type="protein sequence ID" value="MBK9296939.1"/>
    <property type="molecule type" value="Genomic_DNA"/>
</dbReference>
<sequence length="63" mass="6841">MSTTPAPITECENCASTDVDTEPVRRVYLDPDAPDDLEAASVDDDIEAWCASCVANYPHLGQR</sequence>
<dbReference type="Proteomes" id="UP000727993">
    <property type="component" value="Unassembled WGS sequence"/>
</dbReference>
<organism evidence="1 2">
    <name type="scientific">Candidatus Neomicrothrix subdominans</name>
    <dbReference type="NCBI Taxonomy" id="2954438"/>
    <lineage>
        <taxon>Bacteria</taxon>
        <taxon>Bacillati</taxon>
        <taxon>Actinomycetota</taxon>
        <taxon>Acidimicrobiia</taxon>
        <taxon>Acidimicrobiales</taxon>
        <taxon>Microthrixaceae</taxon>
        <taxon>Candidatus Neomicrothrix</taxon>
    </lineage>
</organism>
<evidence type="ECO:0000313" key="2">
    <source>
        <dbReference type="Proteomes" id="UP000727993"/>
    </source>
</evidence>
<gene>
    <name evidence="1" type="ORF">IPN02_08895</name>
</gene>